<evidence type="ECO:0000256" key="3">
    <source>
        <dbReference type="ARBA" id="ARBA00008281"/>
    </source>
</evidence>
<reference evidence="11 12" key="1">
    <citation type="submission" date="2017-04" db="EMBL/GenBank/DDBJ databases">
        <title>Draft genome sequence of Zooshikella ganghwensis VG4 isolated from Red Sea sediments.</title>
        <authorList>
            <person name="Rehman Z."/>
            <person name="Alam I."/>
            <person name="Kamau A."/>
            <person name="Bajic V."/>
            <person name="Leiknes T."/>
        </authorList>
    </citation>
    <scope>NUCLEOTIDE SEQUENCE [LARGE SCALE GENOMIC DNA]</scope>
    <source>
        <strain evidence="11 12">VG4</strain>
    </source>
</reference>
<name>A0A4P9VMK3_9GAMM</name>
<dbReference type="GO" id="GO:0006935">
    <property type="term" value="P:chemotaxis"/>
    <property type="evidence" value="ECO:0007669"/>
    <property type="project" value="UniProtKB-KW"/>
</dbReference>
<accession>A0A4P9VMK3</accession>
<proteinExistence type="inferred from homology"/>
<keyword evidence="8 10" id="KW-1133">Transmembrane helix</keyword>
<dbReference type="Pfam" id="PF03748">
    <property type="entry name" value="FliL"/>
    <property type="match status" value="1"/>
</dbReference>
<evidence type="ECO:0000256" key="7">
    <source>
        <dbReference type="ARBA" id="ARBA00022779"/>
    </source>
</evidence>
<gene>
    <name evidence="11" type="ORF">B9G39_09205</name>
</gene>
<dbReference type="InterPro" id="IPR005503">
    <property type="entry name" value="FliL"/>
</dbReference>
<dbReference type="RefSeq" id="WP_094786898.1">
    <property type="nucleotide sequence ID" value="NZ_JAEVHG010000007.1"/>
</dbReference>
<evidence type="ECO:0000256" key="8">
    <source>
        <dbReference type="ARBA" id="ARBA00022989"/>
    </source>
</evidence>
<keyword evidence="12" id="KW-1185">Reference proteome</keyword>
<dbReference type="PANTHER" id="PTHR35091:SF2">
    <property type="entry name" value="FLAGELLAR PROTEIN FLIL"/>
    <property type="match status" value="1"/>
</dbReference>
<dbReference type="PANTHER" id="PTHR35091">
    <property type="entry name" value="FLAGELLAR PROTEIN FLIL"/>
    <property type="match status" value="1"/>
</dbReference>
<keyword evidence="4" id="KW-1003">Cell membrane</keyword>
<keyword evidence="7 10" id="KW-0283">Flagellar rotation</keyword>
<evidence type="ECO:0000313" key="11">
    <source>
        <dbReference type="EMBL" id="RDH43607.1"/>
    </source>
</evidence>
<comment type="subcellular location">
    <subcellularLocation>
        <location evidence="10">Cell inner membrane</location>
    </subcellularLocation>
    <subcellularLocation>
        <location evidence="2">Cell membrane</location>
        <topology evidence="2">Single-pass membrane protein</topology>
    </subcellularLocation>
</comment>
<evidence type="ECO:0000256" key="10">
    <source>
        <dbReference type="RuleBase" id="RU364125"/>
    </source>
</evidence>
<dbReference type="Proteomes" id="UP000257039">
    <property type="component" value="Unassembled WGS sequence"/>
</dbReference>
<comment type="similarity">
    <text evidence="3 10">Belongs to the FliL family.</text>
</comment>
<dbReference type="GO" id="GO:0009425">
    <property type="term" value="C:bacterial-type flagellum basal body"/>
    <property type="evidence" value="ECO:0007669"/>
    <property type="project" value="InterPro"/>
</dbReference>
<dbReference type="GO" id="GO:0071978">
    <property type="term" value="P:bacterial-type flagellum-dependent swarming motility"/>
    <property type="evidence" value="ECO:0007669"/>
    <property type="project" value="TreeGrafter"/>
</dbReference>
<evidence type="ECO:0000256" key="1">
    <source>
        <dbReference type="ARBA" id="ARBA00002254"/>
    </source>
</evidence>
<evidence type="ECO:0000256" key="5">
    <source>
        <dbReference type="ARBA" id="ARBA00022500"/>
    </source>
</evidence>
<comment type="caution">
    <text evidence="11">The sequence shown here is derived from an EMBL/GenBank/DDBJ whole genome shotgun (WGS) entry which is preliminary data.</text>
</comment>
<comment type="function">
    <text evidence="1 10">Controls the rotational direction of flagella during chemotaxis.</text>
</comment>
<dbReference type="EMBL" id="NDXW01000001">
    <property type="protein sequence ID" value="RDH43607.1"/>
    <property type="molecule type" value="Genomic_DNA"/>
</dbReference>
<evidence type="ECO:0000256" key="6">
    <source>
        <dbReference type="ARBA" id="ARBA00022692"/>
    </source>
</evidence>
<dbReference type="GO" id="GO:0005886">
    <property type="term" value="C:plasma membrane"/>
    <property type="evidence" value="ECO:0007669"/>
    <property type="project" value="UniProtKB-SubCell"/>
</dbReference>
<evidence type="ECO:0000256" key="2">
    <source>
        <dbReference type="ARBA" id="ARBA00004162"/>
    </source>
</evidence>
<keyword evidence="5 10" id="KW-0145">Chemotaxis</keyword>
<keyword evidence="10" id="KW-0997">Cell inner membrane</keyword>
<protein>
    <recommendedName>
        <fullName evidence="10">Flagellar protein FliL</fullName>
    </recommendedName>
</protein>
<feature type="transmembrane region" description="Helical" evidence="10">
    <location>
        <begin position="26"/>
        <end position="49"/>
    </location>
</feature>
<evidence type="ECO:0000256" key="4">
    <source>
        <dbReference type="ARBA" id="ARBA00022475"/>
    </source>
</evidence>
<organism evidence="11 12">
    <name type="scientific">Zooshikella ganghwensis</name>
    <dbReference type="NCBI Taxonomy" id="202772"/>
    <lineage>
        <taxon>Bacteria</taxon>
        <taxon>Pseudomonadati</taxon>
        <taxon>Pseudomonadota</taxon>
        <taxon>Gammaproteobacteria</taxon>
        <taxon>Oceanospirillales</taxon>
        <taxon>Zooshikellaceae</taxon>
        <taxon>Zooshikella</taxon>
    </lineage>
</organism>
<keyword evidence="6 10" id="KW-0812">Transmembrane</keyword>
<evidence type="ECO:0000313" key="12">
    <source>
        <dbReference type="Proteomes" id="UP000257039"/>
    </source>
</evidence>
<keyword evidence="9 10" id="KW-0472">Membrane</keyword>
<evidence type="ECO:0000256" key="9">
    <source>
        <dbReference type="ARBA" id="ARBA00023136"/>
    </source>
</evidence>
<sequence length="175" mass="19150">MADQDEAENPEAEVDNEASGGKKKKLIIFIIVVVVVLGSATGITLFMLMGNGETAGEEEASEDSKKAVKPPAIYFAMEPPFTVDFQVGGRQRYAQLSITVMGRDPEAMEAVKQHEPLIRNNLVMLIASEDFQTLQTAEGKEMLKTKATESIQQVLQQEIGKPGIETILFTGFVMQ</sequence>
<dbReference type="AlphaFoldDB" id="A0A4P9VMK3"/>